<protein>
    <submittedName>
        <fullName evidence="2">Uncharacterized protein</fullName>
    </submittedName>
</protein>
<dbReference type="RefSeq" id="WP_003336282.1">
    <property type="nucleotide sequence ID" value="NZ_CP007806.1"/>
</dbReference>
<dbReference type="AlphaFoldDB" id="A0A075R4Z4"/>
<dbReference type="KEGG" id="blr:BRLA_c025900"/>
<accession>A0A075R4Z4</accession>
<evidence type="ECO:0000313" key="2">
    <source>
        <dbReference type="EMBL" id="AIG26909.1"/>
    </source>
</evidence>
<dbReference type="HOGENOM" id="CLU_2582830_0_0_9"/>
<sequence>MSYEISYFTGPVLLSMAMIGFWFSTVLVRKDLRTQTVEAGIQDVSEHHKLLKKMDDATYKDVKQKLKMKSKKNKSNNSGT</sequence>
<dbReference type="Proteomes" id="UP000005850">
    <property type="component" value="Chromosome"/>
</dbReference>
<feature type="transmembrane region" description="Helical" evidence="1">
    <location>
        <begin position="6"/>
        <end position="28"/>
    </location>
</feature>
<gene>
    <name evidence="2" type="ORF">BRLA_c025900</name>
</gene>
<name>A0A075R4Z4_BRELA</name>
<evidence type="ECO:0000313" key="3">
    <source>
        <dbReference type="Proteomes" id="UP000005850"/>
    </source>
</evidence>
<reference evidence="2 3" key="1">
    <citation type="journal article" date="2011" name="J. Bacteriol.">
        <title>Genome sequence of Brevibacillus laterosporus LMG 15441, a pathogen of invertebrates.</title>
        <authorList>
            <person name="Djukic M."/>
            <person name="Poehlein A."/>
            <person name="Thurmer A."/>
            <person name="Daniel R."/>
        </authorList>
    </citation>
    <scope>NUCLEOTIDE SEQUENCE [LARGE SCALE GENOMIC DNA]</scope>
    <source>
        <strain evidence="2 3">LMG 15441</strain>
    </source>
</reference>
<keyword evidence="3" id="KW-1185">Reference proteome</keyword>
<keyword evidence="1" id="KW-1133">Transmembrane helix</keyword>
<organism evidence="2 3">
    <name type="scientific">Brevibacillus laterosporus LMG 15441</name>
    <dbReference type="NCBI Taxonomy" id="1042163"/>
    <lineage>
        <taxon>Bacteria</taxon>
        <taxon>Bacillati</taxon>
        <taxon>Bacillota</taxon>
        <taxon>Bacilli</taxon>
        <taxon>Bacillales</taxon>
        <taxon>Paenibacillaceae</taxon>
        <taxon>Brevibacillus</taxon>
    </lineage>
</organism>
<evidence type="ECO:0000256" key="1">
    <source>
        <dbReference type="SAM" id="Phobius"/>
    </source>
</evidence>
<dbReference type="EMBL" id="CP007806">
    <property type="protein sequence ID" value="AIG26909.1"/>
    <property type="molecule type" value="Genomic_DNA"/>
</dbReference>
<proteinExistence type="predicted"/>
<keyword evidence="1" id="KW-0472">Membrane</keyword>
<keyword evidence="1" id="KW-0812">Transmembrane</keyword>